<evidence type="ECO:0000313" key="1">
    <source>
        <dbReference type="EMBL" id="SNY99872.1"/>
    </source>
</evidence>
<organism evidence="1 2">
    <name type="scientific">Flagellimonas pacifica</name>
    <dbReference type="NCBI Taxonomy" id="1247520"/>
    <lineage>
        <taxon>Bacteria</taxon>
        <taxon>Pseudomonadati</taxon>
        <taxon>Bacteroidota</taxon>
        <taxon>Flavobacteriia</taxon>
        <taxon>Flavobacteriales</taxon>
        <taxon>Flavobacteriaceae</taxon>
        <taxon>Flagellimonas</taxon>
    </lineage>
</organism>
<accession>A0A285MRR1</accession>
<proteinExistence type="predicted"/>
<protein>
    <submittedName>
        <fullName evidence="1">Uncharacterized protein</fullName>
    </submittedName>
</protein>
<keyword evidence="2" id="KW-1185">Reference proteome</keyword>
<dbReference type="Proteomes" id="UP000219048">
    <property type="component" value="Unassembled WGS sequence"/>
</dbReference>
<gene>
    <name evidence="1" type="ORF">SAMN06265377_1686</name>
</gene>
<dbReference type="EMBL" id="OBEH01000002">
    <property type="protein sequence ID" value="SNY99872.1"/>
    <property type="molecule type" value="Genomic_DNA"/>
</dbReference>
<name>A0A285MRR1_9FLAO</name>
<dbReference type="AlphaFoldDB" id="A0A285MRR1"/>
<evidence type="ECO:0000313" key="2">
    <source>
        <dbReference type="Proteomes" id="UP000219048"/>
    </source>
</evidence>
<reference evidence="2" key="1">
    <citation type="submission" date="2017-09" db="EMBL/GenBank/DDBJ databases">
        <authorList>
            <person name="Varghese N."/>
            <person name="Submissions S."/>
        </authorList>
    </citation>
    <scope>NUCLEOTIDE SEQUENCE [LARGE SCALE GENOMIC DNA]</scope>
    <source>
        <strain evidence="2">DSM 25885</strain>
    </source>
</reference>
<sequence length="63" mass="6849">MSLLKVLEENKLTRSQLSEIMGAGNSLQYCMQSYPYNGYVGCANAGNSTEGYMCLSSCNPDLV</sequence>